<feature type="compositionally biased region" description="Polar residues" evidence="1">
    <location>
        <begin position="238"/>
        <end position="249"/>
    </location>
</feature>
<accession>A0A9P4K3R9</accession>
<feature type="compositionally biased region" description="Polar residues" evidence="1">
    <location>
        <begin position="64"/>
        <end position="95"/>
    </location>
</feature>
<feature type="compositionally biased region" description="Low complexity" evidence="1">
    <location>
        <begin position="42"/>
        <end position="55"/>
    </location>
</feature>
<protein>
    <submittedName>
        <fullName evidence="2">Uncharacterized protein</fullName>
    </submittedName>
</protein>
<feature type="region of interest" description="Disordered" evidence="1">
    <location>
        <begin position="236"/>
        <end position="269"/>
    </location>
</feature>
<organism evidence="2 3">
    <name type="scientific">Lojkania enalia</name>
    <dbReference type="NCBI Taxonomy" id="147567"/>
    <lineage>
        <taxon>Eukaryota</taxon>
        <taxon>Fungi</taxon>
        <taxon>Dikarya</taxon>
        <taxon>Ascomycota</taxon>
        <taxon>Pezizomycotina</taxon>
        <taxon>Dothideomycetes</taxon>
        <taxon>Pleosporomycetidae</taxon>
        <taxon>Pleosporales</taxon>
        <taxon>Pleosporales incertae sedis</taxon>
        <taxon>Lojkania</taxon>
    </lineage>
</organism>
<sequence>MPLSDPAMSLAAILESSVTQPQISEWLQSPTRDIHARLVHLSQSPDEGPSSSSYNPSPPHPRSQRSNSSMAPACIHQSSTASQHPPSLYNYSEATPTETSVSTGLASHLSGVPLLEEVNGVLERRPNQIRTPAFECSFWFLNCSYISFDREEWKTHCLSHFRGEEPPKSVQCPLCEDFRYVCDNGWTSWNCRMEHIAHHHLQGTTLRASRPDFHLFQHLWQKRLIDDQDLKELKGGNHNLTHTPNNFTITHGRRGSDRRQRQQHIGRVH</sequence>
<evidence type="ECO:0000256" key="1">
    <source>
        <dbReference type="SAM" id="MobiDB-lite"/>
    </source>
</evidence>
<evidence type="ECO:0000313" key="3">
    <source>
        <dbReference type="Proteomes" id="UP000800093"/>
    </source>
</evidence>
<dbReference type="AlphaFoldDB" id="A0A9P4K3R9"/>
<dbReference type="Proteomes" id="UP000800093">
    <property type="component" value="Unassembled WGS sequence"/>
</dbReference>
<proteinExistence type="predicted"/>
<reference evidence="3" key="1">
    <citation type="journal article" date="2020" name="Stud. Mycol.">
        <title>101 Dothideomycetes genomes: A test case for predicting lifestyles and emergence of pathogens.</title>
        <authorList>
            <person name="Haridas S."/>
            <person name="Albert R."/>
            <person name="Binder M."/>
            <person name="Bloem J."/>
            <person name="LaButti K."/>
            <person name="Salamov A."/>
            <person name="Andreopoulos B."/>
            <person name="Baker S."/>
            <person name="Barry K."/>
            <person name="Bills G."/>
            <person name="Bluhm B."/>
            <person name="Cannon C."/>
            <person name="Castanera R."/>
            <person name="Culley D."/>
            <person name="Daum C."/>
            <person name="Ezra D."/>
            <person name="Gonzalez J."/>
            <person name="Henrissat B."/>
            <person name="Kuo A."/>
            <person name="Liang C."/>
            <person name="Lipzen A."/>
            <person name="Lutzoni F."/>
            <person name="Magnuson J."/>
            <person name="Mondo S."/>
            <person name="Nolan M."/>
            <person name="Ohm R."/>
            <person name="Pangilinan J."/>
            <person name="Park H.-J."/>
            <person name="Ramirez L."/>
            <person name="Alfaro M."/>
            <person name="Sun H."/>
            <person name="Tritt A."/>
            <person name="Yoshinaga Y."/>
            <person name="Zwiers L.-H."/>
            <person name="Turgeon B."/>
            <person name="Goodwin S."/>
            <person name="Spatafora J."/>
            <person name="Crous P."/>
            <person name="Grigoriev I."/>
        </authorList>
    </citation>
    <scope>NUCLEOTIDE SEQUENCE [LARGE SCALE GENOMIC DNA]</scope>
    <source>
        <strain evidence="3">CBS 304.66</strain>
    </source>
</reference>
<keyword evidence="3" id="KW-1185">Reference proteome</keyword>
<name>A0A9P4K3R9_9PLEO</name>
<feature type="region of interest" description="Disordered" evidence="1">
    <location>
        <begin position="34"/>
        <end position="95"/>
    </location>
</feature>
<gene>
    <name evidence="2" type="ORF">CC78DRAFT_534898</name>
</gene>
<evidence type="ECO:0000313" key="2">
    <source>
        <dbReference type="EMBL" id="KAF2262404.1"/>
    </source>
</evidence>
<comment type="caution">
    <text evidence="2">The sequence shown here is derived from an EMBL/GenBank/DDBJ whole genome shotgun (WGS) entry which is preliminary data.</text>
</comment>
<dbReference type="OrthoDB" id="409136at2759"/>
<dbReference type="EMBL" id="ML986641">
    <property type="protein sequence ID" value="KAF2262404.1"/>
    <property type="molecule type" value="Genomic_DNA"/>
</dbReference>